<dbReference type="InterPro" id="IPR014720">
    <property type="entry name" value="dsRBD_dom"/>
</dbReference>
<evidence type="ECO:0000256" key="4">
    <source>
        <dbReference type="ARBA" id="ARBA00022694"/>
    </source>
</evidence>
<dbReference type="SMART" id="SM00358">
    <property type="entry name" value="DSRM"/>
    <property type="match status" value="1"/>
</dbReference>
<evidence type="ECO:0000313" key="8">
    <source>
        <dbReference type="WBParaSite" id="PSU_v2.g11000.t1"/>
    </source>
</evidence>
<dbReference type="PANTHER" id="PTHR45936">
    <property type="entry name" value="TRNA-DIHYDROURIDINE(20) SYNTHASE [NAD(P)+]-LIKE"/>
    <property type="match status" value="1"/>
</dbReference>
<reference evidence="8" key="1">
    <citation type="submission" date="2022-11" db="UniProtKB">
        <authorList>
            <consortium name="WormBaseParasite"/>
        </authorList>
    </citation>
    <scope>IDENTIFICATION</scope>
</reference>
<accession>A0A914XWT9</accession>
<dbReference type="PROSITE" id="PS01136">
    <property type="entry name" value="UPF0034"/>
    <property type="match status" value="1"/>
</dbReference>
<proteinExistence type="predicted"/>
<evidence type="ECO:0000256" key="1">
    <source>
        <dbReference type="ARBA" id="ARBA00001917"/>
    </source>
</evidence>
<dbReference type="AlphaFoldDB" id="A0A914XWT9"/>
<dbReference type="Pfam" id="PF00035">
    <property type="entry name" value="dsrm"/>
    <property type="match status" value="1"/>
</dbReference>
<dbReference type="SUPFAM" id="SSF54768">
    <property type="entry name" value="dsRNA-binding domain-like"/>
    <property type="match status" value="1"/>
</dbReference>
<evidence type="ECO:0000313" key="7">
    <source>
        <dbReference type="Proteomes" id="UP000887577"/>
    </source>
</evidence>
<dbReference type="GO" id="GO:0050660">
    <property type="term" value="F:flavin adenine dinucleotide binding"/>
    <property type="evidence" value="ECO:0007669"/>
    <property type="project" value="InterPro"/>
</dbReference>
<name>A0A914XWT9_9BILA</name>
<dbReference type="Gene3D" id="3.30.160.20">
    <property type="match status" value="1"/>
</dbReference>
<dbReference type="InterPro" id="IPR018517">
    <property type="entry name" value="tRNA_hU_synthase_CS"/>
</dbReference>
<dbReference type="PANTHER" id="PTHR45936:SF1">
    <property type="entry name" value="TRNA-DIHYDROURIDINE(20) SYNTHASE [NAD(P)+]-LIKE"/>
    <property type="match status" value="1"/>
</dbReference>
<evidence type="ECO:0000256" key="2">
    <source>
        <dbReference type="ARBA" id="ARBA00022630"/>
    </source>
</evidence>
<dbReference type="CDD" id="cd02801">
    <property type="entry name" value="DUS_like_FMN"/>
    <property type="match status" value="1"/>
</dbReference>
<dbReference type="Gene3D" id="3.20.20.70">
    <property type="entry name" value="Aldolase class I"/>
    <property type="match status" value="1"/>
</dbReference>
<keyword evidence="3" id="KW-0288">FMN</keyword>
<dbReference type="SUPFAM" id="SSF51395">
    <property type="entry name" value="FMN-linked oxidoreductases"/>
    <property type="match status" value="1"/>
</dbReference>
<dbReference type="WBParaSite" id="PSU_v2.g11000.t1">
    <property type="protein sequence ID" value="PSU_v2.g11000.t1"/>
    <property type="gene ID" value="PSU_v2.g11000"/>
</dbReference>
<dbReference type="Pfam" id="PF01207">
    <property type="entry name" value="Dus"/>
    <property type="match status" value="1"/>
</dbReference>
<dbReference type="InterPro" id="IPR013785">
    <property type="entry name" value="Aldolase_TIM"/>
</dbReference>
<keyword evidence="2" id="KW-0285">Flavoprotein</keyword>
<dbReference type="InterPro" id="IPR052582">
    <property type="entry name" value="tRNA-DUS-like"/>
</dbReference>
<organism evidence="7 8">
    <name type="scientific">Panagrolaimus superbus</name>
    <dbReference type="NCBI Taxonomy" id="310955"/>
    <lineage>
        <taxon>Eukaryota</taxon>
        <taxon>Metazoa</taxon>
        <taxon>Ecdysozoa</taxon>
        <taxon>Nematoda</taxon>
        <taxon>Chromadorea</taxon>
        <taxon>Rhabditida</taxon>
        <taxon>Tylenchina</taxon>
        <taxon>Panagrolaimomorpha</taxon>
        <taxon>Panagrolaimoidea</taxon>
        <taxon>Panagrolaimidae</taxon>
        <taxon>Panagrolaimus</taxon>
    </lineage>
</organism>
<dbReference type="GO" id="GO:0005737">
    <property type="term" value="C:cytoplasm"/>
    <property type="evidence" value="ECO:0007669"/>
    <property type="project" value="TreeGrafter"/>
</dbReference>
<evidence type="ECO:0000256" key="5">
    <source>
        <dbReference type="ARBA" id="ARBA00023002"/>
    </source>
</evidence>
<dbReference type="Proteomes" id="UP000887577">
    <property type="component" value="Unplaced"/>
</dbReference>
<protein>
    <submittedName>
        <fullName evidence="8">DRBM domain-containing protein</fullName>
    </submittedName>
</protein>
<comment type="cofactor">
    <cofactor evidence="1">
        <name>FMN</name>
        <dbReference type="ChEBI" id="CHEBI:58210"/>
    </cofactor>
</comment>
<keyword evidence="4" id="KW-0819">tRNA processing</keyword>
<dbReference type="InterPro" id="IPR035587">
    <property type="entry name" value="DUS-like_FMN-bd"/>
</dbReference>
<sequence>MNNFYANKIALAPMVKAGRTPLRCLSLDYGADLVYTEEIIDVKLLQSKRIVNDILNTVDYMYDEEIVLRVAKEEKSKLVLQIGTNNAENAVGVLKKLEHDIAAIDINMGCPKPFSISGGMGAFLLSKPDTVKEILTSLVAVAKIPVSCKIRVLDTTDQTREFVKMIESTGICAFGVHGRRREERPSHPNRIDEITEVVRQASIPVIANGHSSVIKEYSDIETFRQETNASSVMIGRRALSNPSVFRKEGILSMEEDIHNFLDKACIYDESYTQTKYVVQRILGSQQEFDPRGRDTVSAANVQEICKAWNKEDKFNECRDYRRRHSLKRRNSIEEEDGINYANLTFPIKRLKLKLTPKLVLNSYCDEKKIKRPIYSANKRTSDSRFEGKCEINGKIFSSRISQPNIKMAEQVAALVAIIGMNIRDKLPGQWEEE</sequence>
<evidence type="ECO:0000256" key="3">
    <source>
        <dbReference type="ARBA" id="ARBA00022643"/>
    </source>
</evidence>
<dbReference type="GO" id="GO:0017150">
    <property type="term" value="F:tRNA dihydrouridine synthase activity"/>
    <property type="evidence" value="ECO:0007669"/>
    <property type="project" value="InterPro"/>
</dbReference>
<keyword evidence="5" id="KW-0560">Oxidoreductase</keyword>
<keyword evidence="7" id="KW-1185">Reference proteome</keyword>
<feature type="domain" description="DRBM" evidence="6">
    <location>
        <begin position="356"/>
        <end position="421"/>
    </location>
</feature>
<evidence type="ECO:0000259" key="6">
    <source>
        <dbReference type="SMART" id="SM00358"/>
    </source>
</evidence>